<dbReference type="AlphaFoldDB" id="A0A4R5VUU8"/>
<evidence type="ECO:0000313" key="5">
    <source>
        <dbReference type="Proteomes" id="UP001178888"/>
    </source>
</evidence>
<dbReference type="EMBL" id="SMYO01000003">
    <property type="protein sequence ID" value="TDK62984.1"/>
    <property type="molecule type" value="Genomic_DNA"/>
</dbReference>
<keyword evidence="1" id="KW-1133">Transmembrane helix</keyword>
<comment type="caution">
    <text evidence="3">The sequence shown here is derived from an EMBL/GenBank/DDBJ whole genome shotgun (WGS) entry which is preliminary data.</text>
</comment>
<gene>
    <name evidence="3" type="ORF">E2K98_05870</name>
    <name evidence="2" type="ORF">RCG21_14740</name>
</gene>
<dbReference type="EMBL" id="JAVGVR010000001">
    <property type="protein sequence ID" value="MDQ6597603.1"/>
    <property type="molecule type" value="Genomic_DNA"/>
</dbReference>
<proteinExistence type="predicted"/>
<feature type="transmembrane region" description="Helical" evidence="1">
    <location>
        <begin position="45"/>
        <end position="69"/>
    </location>
</feature>
<sequence>MGHHCHGHCHIFGIFLGFFTGVIWLLFAVLGFITDFFRLIDLGNLGHFFTILIAVIGFLAFFVFGLYVFKRAWSCCR</sequence>
<evidence type="ECO:0000256" key="1">
    <source>
        <dbReference type="SAM" id="Phobius"/>
    </source>
</evidence>
<dbReference type="Proteomes" id="UP000295132">
    <property type="component" value="Unassembled WGS sequence"/>
</dbReference>
<evidence type="ECO:0000313" key="4">
    <source>
        <dbReference type="Proteomes" id="UP000295132"/>
    </source>
</evidence>
<keyword evidence="1" id="KW-0472">Membrane</keyword>
<name>A0A4R5VUU8_9BACI</name>
<dbReference type="RefSeq" id="WP_133333334.1">
    <property type="nucleotide sequence ID" value="NZ_JAVGVR010000001.1"/>
</dbReference>
<reference evidence="3 4" key="1">
    <citation type="submission" date="2019-03" db="EMBL/GenBank/DDBJ databases">
        <title>Bacillus niacini sp. nov. a Nicotinate-Metabolizing Mesophile Isolated from Soil.</title>
        <authorList>
            <person name="Zhang G."/>
        </authorList>
    </citation>
    <scope>NUCLEOTIDE SEQUENCE [LARGE SCALE GENOMIC DNA]</scope>
    <source>
        <strain evidence="3 4">WN066</strain>
    </source>
</reference>
<reference evidence="2" key="2">
    <citation type="submission" date="2023-08" db="EMBL/GenBank/DDBJ databases">
        <title>Nitrogen cycling bacteria in agricultural field soils.</title>
        <authorList>
            <person name="Jang J."/>
        </authorList>
    </citation>
    <scope>NUCLEOTIDE SEQUENCE</scope>
    <source>
        <strain evidence="2">PS3-36</strain>
    </source>
</reference>
<protein>
    <submittedName>
        <fullName evidence="3">ABC transporter</fullName>
    </submittedName>
</protein>
<organism evidence="3 4">
    <name type="scientific">Bacillus salipaludis</name>
    <dbReference type="NCBI Taxonomy" id="2547811"/>
    <lineage>
        <taxon>Bacteria</taxon>
        <taxon>Bacillati</taxon>
        <taxon>Bacillota</taxon>
        <taxon>Bacilli</taxon>
        <taxon>Bacillales</taxon>
        <taxon>Bacillaceae</taxon>
        <taxon>Bacillus</taxon>
    </lineage>
</organism>
<feature type="transmembrane region" description="Helical" evidence="1">
    <location>
        <begin position="12"/>
        <end position="33"/>
    </location>
</feature>
<keyword evidence="5" id="KW-1185">Reference proteome</keyword>
<keyword evidence="1" id="KW-0812">Transmembrane</keyword>
<evidence type="ECO:0000313" key="2">
    <source>
        <dbReference type="EMBL" id="MDQ6597603.1"/>
    </source>
</evidence>
<dbReference type="Proteomes" id="UP001178888">
    <property type="component" value="Unassembled WGS sequence"/>
</dbReference>
<accession>A0A4R5VUU8</accession>
<evidence type="ECO:0000313" key="3">
    <source>
        <dbReference type="EMBL" id="TDK62984.1"/>
    </source>
</evidence>